<feature type="chain" id="PRO_5003374970" evidence="1">
    <location>
        <begin position="21"/>
        <end position="190"/>
    </location>
</feature>
<protein>
    <submittedName>
        <fullName evidence="2">Uncharacterized protein</fullName>
    </submittedName>
</protein>
<dbReference type="HOGENOM" id="CLU_1402810_0_0_1"/>
<organism evidence="2 3">
    <name type="scientific">Neurospora tetrasperma (strain FGSC 2508 / ATCC MYA-4615 / P0657)</name>
    <dbReference type="NCBI Taxonomy" id="510951"/>
    <lineage>
        <taxon>Eukaryota</taxon>
        <taxon>Fungi</taxon>
        <taxon>Dikarya</taxon>
        <taxon>Ascomycota</taxon>
        <taxon>Pezizomycotina</taxon>
        <taxon>Sordariomycetes</taxon>
        <taxon>Sordariomycetidae</taxon>
        <taxon>Sordariales</taxon>
        <taxon>Sordariaceae</taxon>
        <taxon>Neurospora</taxon>
    </lineage>
</organism>
<keyword evidence="1" id="KW-0732">Signal</keyword>
<dbReference type="OrthoDB" id="10306226at2759"/>
<proteinExistence type="predicted"/>
<accession>F8MC54</accession>
<name>F8MC54_NEUT8</name>
<reference evidence="3" key="1">
    <citation type="journal article" date="2011" name="Genetics">
        <title>Massive changes in genome architecture accompany the transition to self-fertility in the filamentous fungus Neurospora tetrasperma.</title>
        <authorList>
            <person name="Ellison C.E."/>
            <person name="Stajich J.E."/>
            <person name="Jacobson D.J."/>
            <person name="Natvig D.O."/>
            <person name="Lapidus A."/>
            <person name="Foster B."/>
            <person name="Aerts A."/>
            <person name="Riley R."/>
            <person name="Lindquist E.A."/>
            <person name="Grigoriev I.V."/>
            <person name="Taylor J.W."/>
        </authorList>
    </citation>
    <scope>NUCLEOTIDE SEQUENCE [LARGE SCALE GENOMIC DNA]</scope>
    <source>
        <strain evidence="3">FGSC 2508 / P0657</strain>
    </source>
</reference>
<dbReference type="GeneID" id="20831773"/>
<gene>
    <name evidence="2" type="ORF">NEUTE1DRAFT_97578</name>
</gene>
<evidence type="ECO:0000256" key="1">
    <source>
        <dbReference type="SAM" id="SignalP"/>
    </source>
</evidence>
<dbReference type="KEGG" id="nte:NEUTE1DRAFT97578"/>
<keyword evidence="3" id="KW-1185">Reference proteome</keyword>
<evidence type="ECO:0000313" key="2">
    <source>
        <dbReference type="EMBL" id="EGO60408.1"/>
    </source>
</evidence>
<dbReference type="AlphaFoldDB" id="F8MC54"/>
<dbReference type="VEuPathDB" id="FungiDB:NEUTE1DRAFT_97578"/>
<sequence length="190" mass="21747">MARPRSPALALMSCQGRVRGLVVLWMVQVDGQPRYRDWQIEVSSSAPCVRPDLGRTSTCNAHIPVALDLDGPQSMRYYRVHPNKDRWRKRLTVGSFNVALLHQRHRYNSKFLIPTGQTRDAPQHCEGKKACMCSRREVLEEPEGYADCGGAENAVDQHIETASYWLDARWLYAELFLLWFPCQAPAYAIK</sequence>
<dbReference type="Proteomes" id="UP000008065">
    <property type="component" value="Unassembled WGS sequence"/>
</dbReference>
<dbReference type="RefSeq" id="XP_009847697.1">
    <property type="nucleotide sequence ID" value="XM_009849395.1"/>
</dbReference>
<evidence type="ECO:0000313" key="3">
    <source>
        <dbReference type="Proteomes" id="UP000008065"/>
    </source>
</evidence>
<dbReference type="EMBL" id="GL891302">
    <property type="protein sequence ID" value="EGO60408.1"/>
    <property type="molecule type" value="Genomic_DNA"/>
</dbReference>
<feature type="signal peptide" evidence="1">
    <location>
        <begin position="1"/>
        <end position="20"/>
    </location>
</feature>